<dbReference type="Gene3D" id="3.40.50.1820">
    <property type="entry name" value="alpha/beta hydrolase"/>
    <property type="match status" value="1"/>
</dbReference>
<dbReference type="InParanoid" id="B2VU25"/>
<gene>
    <name evidence="1" type="ORF">PTRG_00949</name>
</gene>
<sequence length="67" mass="7354">MSATIPAKHMPSLPYTSPATPLQTLDIWLPEAQSQDTDSSPPALWILYIHGGAWRDPTKDSHQASQV</sequence>
<protein>
    <submittedName>
        <fullName evidence="1">Uncharacterized protein</fullName>
    </submittedName>
</protein>
<dbReference type="EMBL" id="DS231615">
    <property type="protein sequence ID" value="EDU40387.1"/>
    <property type="molecule type" value="Genomic_DNA"/>
</dbReference>
<dbReference type="OrthoDB" id="420264at2759"/>
<organism evidence="1 2">
    <name type="scientific">Pyrenophora tritici-repentis (strain Pt-1C-BFP)</name>
    <name type="common">Wheat tan spot fungus</name>
    <name type="synonym">Drechslera tritici-repentis</name>
    <dbReference type="NCBI Taxonomy" id="426418"/>
    <lineage>
        <taxon>Eukaryota</taxon>
        <taxon>Fungi</taxon>
        <taxon>Dikarya</taxon>
        <taxon>Ascomycota</taxon>
        <taxon>Pezizomycotina</taxon>
        <taxon>Dothideomycetes</taxon>
        <taxon>Pleosporomycetidae</taxon>
        <taxon>Pleosporales</taxon>
        <taxon>Pleosporineae</taxon>
        <taxon>Pleosporaceae</taxon>
        <taxon>Pyrenophora</taxon>
    </lineage>
</organism>
<dbReference type="AlphaFoldDB" id="B2VU25"/>
<proteinExistence type="predicted"/>
<dbReference type="STRING" id="426418.B2VU25"/>
<dbReference type="HOGENOM" id="CLU_2813618_0_0_1"/>
<dbReference type="SUPFAM" id="SSF53474">
    <property type="entry name" value="alpha/beta-Hydrolases"/>
    <property type="match status" value="1"/>
</dbReference>
<evidence type="ECO:0000313" key="2">
    <source>
        <dbReference type="Proteomes" id="UP000001471"/>
    </source>
</evidence>
<dbReference type="Proteomes" id="UP000001471">
    <property type="component" value="Unassembled WGS sequence"/>
</dbReference>
<dbReference type="InterPro" id="IPR029058">
    <property type="entry name" value="AB_hydrolase_fold"/>
</dbReference>
<accession>B2VU25</accession>
<reference evidence="2" key="1">
    <citation type="journal article" date="2013" name="G3 (Bethesda)">
        <title>Comparative genomics of a plant-pathogenic fungus, Pyrenophora tritici-repentis, reveals transduplication and the impact of repeat elements on pathogenicity and population divergence.</title>
        <authorList>
            <person name="Manning V.A."/>
            <person name="Pandelova I."/>
            <person name="Dhillon B."/>
            <person name="Wilhelm L.J."/>
            <person name="Goodwin S.B."/>
            <person name="Berlin A.M."/>
            <person name="Figueroa M."/>
            <person name="Freitag M."/>
            <person name="Hane J.K."/>
            <person name="Henrissat B."/>
            <person name="Holman W.H."/>
            <person name="Kodira C.D."/>
            <person name="Martin J."/>
            <person name="Oliver R.P."/>
            <person name="Robbertse B."/>
            <person name="Schackwitz W."/>
            <person name="Schwartz D.C."/>
            <person name="Spatafora J.W."/>
            <person name="Turgeon B.G."/>
            <person name="Yandava C."/>
            <person name="Young S."/>
            <person name="Zhou S."/>
            <person name="Zeng Q."/>
            <person name="Grigoriev I.V."/>
            <person name="Ma L.-J."/>
            <person name="Ciuffetti L.M."/>
        </authorList>
    </citation>
    <scope>NUCLEOTIDE SEQUENCE [LARGE SCALE GENOMIC DNA]</scope>
    <source>
        <strain evidence="2">Pt-1C-BFP</strain>
    </source>
</reference>
<evidence type="ECO:0000313" key="1">
    <source>
        <dbReference type="EMBL" id="EDU40387.1"/>
    </source>
</evidence>
<name>B2VU25_PYRTR</name>